<name>A0AA40DKZ3_9PEZI</name>
<gene>
    <name evidence="3" type="ORF">B0T26DRAFT_681328</name>
</gene>
<accession>A0AA40DKZ3</accession>
<dbReference type="Proteomes" id="UP001172101">
    <property type="component" value="Unassembled WGS sequence"/>
</dbReference>
<dbReference type="EMBL" id="JAUIRO010000008">
    <property type="protein sequence ID" value="KAK0703683.1"/>
    <property type="molecule type" value="Genomic_DNA"/>
</dbReference>
<feature type="region of interest" description="Disordered" evidence="1">
    <location>
        <begin position="50"/>
        <end position="84"/>
    </location>
</feature>
<feature type="signal peptide" evidence="2">
    <location>
        <begin position="1"/>
        <end position="18"/>
    </location>
</feature>
<evidence type="ECO:0000313" key="4">
    <source>
        <dbReference type="Proteomes" id="UP001172101"/>
    </source>
</evidence>
<dbReference type="GeneID" id="85323896"/>
<sequence length="122" mass="13100">MALRPALVAGLLLGKFAAAYVKKREAGGSVAETSFVERAVAIENDFKDAPELEARGPKKGKGKKGKGKGKKGTGKGKGKGKKRKADCEELFFQDRHFIYCDCGAKISWVPPSSGYGRKFGHP</sequence>
<keyword evidence="4" id="KW-1185">Reference proteome</keyword>
<dbReference type="AlphaFoldDB" id="A0AA40DKZ3"/>
<feature type="chain" id="PRO_5041458456" evidence="2">
    <location>
        <begin position="19"/>
        <end position="122"/>
    </location>
</feature>
<evidence type="ECO:0000256" key="1">
    <source>
        <dbReference type="SAM" id="MobiDB-lite"/>
    </source>
</evidence>
<proteinExistence type="predicted"/>
<dbReference type="RefSeq" id="XP_060290542.1">
    <property type="nucleotide sequence ID" value="XM_060440626.1"/>
</dbReference>
<comment type="caution">
    <text evidence="3">The sequence shown here is derived from an EMBL/GenBank/DDBJ whole genome shotgun (WGS) entry which is preliminary data.</text>
</comment>
<reference evidence="3" key="1">
    <citation type="submission" date="2023-06" db="EMBL/GenBank/DDBJ databases">
        <title>Genome-scale phylogeny and comparative genomics of the fungal order Sordariales.</title>
        <authorList>
            <consortium name="Lawrence Berkeley National Laboratory"/>
            <person name="Hensen N."/>
            <person name="Bonometti L."/>
            <person name="Westerberg I."/>
            <person name="Brannstrom I.O."/>
            <person name="Guillou S."/>
            <person name="Cros-Aarteil S."/>
            <person name="Calhoun S."/>
            <person name="Haridas S."/>
            <person name="Kuo A."/>
            <person name="Mondo S."/>
            <person name="Pangilinan J."/>
            <person name="Riley R."/>
            <person name="LaButti K."/>
            <person name="Andreopoulos B."/>
            <person name="Lipzen A."/>
            <person name="Chen C."/>
            <person name="Yanf M."/>
            <person name="Daum C."/>
            <person name="Ng V."/>
            <person name="Clum A."/>
            <person name="Steindorff A."/>
            <person name="Ohm R."/>
            <person name="Martin F."/>
            <person name="Silar P."/>
            <person name="Natvig D."/>
            <person name="Lalanne C."/>
            <person name="Gautier V."/>
            <person name="Ament-velasquez S.L."/>
            <person name="Kruys A."/>
            <person name="Hutchinson M.I."/>
            <person name="Powell A.J."/>
            <person name="Barry K."/>
            <person name="Miller A.N."/>
            <person name="Grigoriev I.V."/>
            <person name="Debuchy R."/>
            <person name="Gladieux P."/>
            <person name="Thoren M.H."/>
            <person name="Johannesson H."/>
        </authorList>
    </citation>
    <scope>NUCLEOTIDE SEQUENCE</scope>
    <source>
        <strain evidence="3">SMH2392-1A</strain>
    </source>
</reference>
<organism evidence="3 4">
    <name type="scientific">Lasiosphaeria miniovina</name>
    <dbReference type="NCBI Taxonomy" id="1954250"/>
    <lineage>
        <taxon>Eukaryota</taxon>
        <taxon>Fungi</taxon>
        <taxon>Dikarya</taxon>
        <taxon>Ascomycota</taxon>
        <taxon>Pezizomycotina</taxon>
        <taxon>Sordariomycetes</taxon>
        <taxon>Sordariomycetidae</taxon>
        <taxon>Sordariales</taxon>
        <taxon>Lasiosphaeriaceae</taxon>
        <taxon>Lasiosphaeria</taxon>
    </lineage>
</organism>
<protein>
    <submittedName>
        <fullName evidence="3">Uncharacterized protein</fullName>
    </submittedName>
</protein>
<evidence type="ECO:0000256" key="2">
    <source>
        <dbReference type="SAM" id="SignalP"/>
    </source>
</evidence>
<keyword evidence="2" id="KW-0732">Signal</keyword>
<evidence type="ECO:0000313" key="3">
    <source>
        <dbReference type="EMBL" id="KAK0703683.1"/>
    </source>
</evidence>
<feature type="compositionally biased region" description="Basic residues" evidence="1">
    <location>
        <begin position="57"/>
        <end position="84"/>
    </location>
</feature>